<keyword evidence="2" id="KW-1185">Reference proteome</keyword>
<reference evidence="2" key="1">
    <citation type="journal article" date="2011" name="Appl. Environ. Microbiol.">
        <title>Bacteriophages LIMElight and LIMEzero of Pantoea agglomerans, belonging to the "phiKMV-like viruses".</title>
        <authorList>
            <person name="Adriaenssens E.M."/>
            <person name="Ceyssens P.J."/>
            <person name="Dunon V."/>
            <person name="Ackermann H.W."/>
            <person name="Van Vaerenbergh J."/>
            <person name="Maes M."/>
            <person name="De Proft M."/>
            <person name="Lavigne R."/>
        </authorList>
    </citation>
    <scope>NUCLEOTIDE SEQUENCE [LARGE SCALE GENOMIC DNA]</scope>
</reference>
<proteinExistence type="predicted"/>
<dbReference type="Proteomes" id="UP000006684">
    <property type="component" value="Segment"/>
</dbReference>
<name>E1Y3T6_9CAUD</name>
<dbReference type="EMBL" id="FR687252">
    <property type="protein sequence ID" value="CBW54788.1"/>
    <property type="molecule type" value="Genomic_DNA"/>
</dbReference>
<dbReference type="GeneID" id="14006753"/>
<accession>E1Y3T6</accession>
<dbReference type="KEGG" id="vg:14006753"/>
<evidence type="ECO:0000313" key="2">
    <source>
        <dbReference type="Proteomes" id="UP000006684"/>
    </source>
</evidence>
<dbReference type="RefSeq" id="YP_007002883.1">
    <property type="nucleotide sequence ID" value="NC_019454.1"/>
</dbReference>
<sequence>MHQTLFQLLYAEATAIPYDRTRIHGARSALYRLANLYGIDPAPLKGRIKSNKAALRKAADDLAAQGDLSAAVATMGTVATQLGYIAGHVHAPLEETNLPQLATDIFGFLNTLAVLEKLPTAKAV</sequence>
<protein>
    <submittedName>
        <fullName evidence="1">Uncharacterized protein</fullName>
    </submittedName>
</protein>
<organism evidence="1 2">
    <name type="scientific">Pantoea phage LIMElight</name>
    <dbReference type="NCBI Taxonomy" id="881915"/>
    <lineage>
        <taxon>Viruses</taxon>
        <taxon>Duplodnaviria</taxon>
        <taxon>Heunggongvirae</taxon>
        <taxon>Uroviricota</taxon>
        <taxon>Caudoviricetes</taxon>
        <taxon>Autographivirales</taxon>
        <taxon>Autoscriptoviridae</taxon>
        <taxon>Slopekvirinae</taxon>
        <taxon>Limelightvirus</taxon>
        <taxon>Limelightvirus limelight</taxon>
    </lineage>
</organism>
<evidence type="ECO:0000313" key="1">
    <source>
        <dbReference type="EMBL" id="CBW54788.1"/>
    </source>
</evidence>